<name>A0A9X2GBL6_9ACTN</name>
<keyword evidence="2" id="KW-1185">Reference proteome</keyword>
<dbReference type="EMBL" id="JAMZEB010000002">
    <property type="protein sequence ID" value="MCP2356189.1"/>
    <property type="molecule type" value="Genomic_DNA"/>
</dbReference>
<proteinExistence type="predicted"/>
<dbReference type="Proteomes" id="UP001139648">
    <property type="component" value="Unassembled WGS sequence"/>
</dbReference>
<accession>A0A9X2GBL6</accession>
<reference evidence="1" key="1">
    <citation type="submission" date="2022-06" db="EMBL/GenBank/DDBJ databases">
        <title>Sequencing the genomes of 1000 actinobacteria strains.</title>
        <authorList>
            <person name="Klenk H.-P."/>
        </authorList>
    </citation>
    <scope>NUCLEOTIDE SEQUENCE</scope>
    <source>
        <strain evidence="1">DSM 46694</strain>
    </source>
</reference>
<gene>
    <name evidence="1" type="ORF">HD597_003209</name>
</gene>
<evidence type="ECO:0000313" key="1">
    <source>
        <dbReference type="EMBL" id="MCP2356189.1"/>
    </source>
</evidence>
<protein>
    <submittedName>
        <fullName evidence="1">Uncharacterized protein</fullName>
    </submittedName>
</protein>
<sequence>MLMDESAGLGARPTEERTVSRLRCHISISLDGLVAGPGQGASA</sequence>
<dbReference type="AlphaFoldDB" id="A0A9X2GBL6"/>
<evidence type="ECO:0000313" key="2">
    <source>
        <dbReference type="Proteomes" id="UP001139648"/>
    </source>
</evidence>
<comment type="caution">
    <text evidence="1">The sequence shown here is derived from an EMBL/GenBank/DDBJ whole genome shotgun (WGS) entry which is preliminary data.</text>
</comment>
<dbReference type="RefSeq" id="WP_276082923.1">
    <property type="nucleotide sequence ID" value="NZ_BAABKA010000001.1"/>
</dbReference>
<organism evidence="1 2">
    <name type="scientific">Nonomuraea thailandensis</name>
    <dbReference type="NCBI Taxonomy" id="1188745"/>
    <lineage>
        <taxon>Bacteria</taxon>
        <taxon>Bacillati</taxon>
        <taxon>Actinomycetota</taxon>
        <taxon>Actinomycetes</taxon>
        <taxon>Streptosporangiales</taxon>
        <taxon>Streptosporangiaceae</taxon>
        <taxon>Nonomuraea</taxon>
    </lineage>
</organism>